<proteinExistence type="predicted"/>
<name>A0AAD4M1B3_9AGAM</name>
<evidence type="ECO:0000313" key="3">
    <source>
        <dbReference type="Proteomes" id="UP001203297"/>
    </source>
</evidence>
<sequence length="63" mass="6246">MQFIKALVTLSLAAFALAAPSVTSVEKAAAINPEGIIKTLPVVGDVDKDLTGLPLVGGLVGSG</sequence>
<dbReference type="Proteomes" id="UP001203297">
    <property type="component" value="Unassembled WGS sequence"/>
</dbReference>
<protein>
    <submittedName>
        <fullName evidence="2">Uncharacterized protein</fullName>
    </submittedName>
</protein>
<feature type="chain" id="PRO_5042128877" evidence="1">
    <location>
        <begin position="19"/>
        <end position="63"/>
    </location>
</feature>
<dbReference type="EMBL" id="WTXG01000035">
    <property type="protein sequence ID" value="KAI0297627.1"/>
    <property type="molecule type" value="Genomic_DNA"/>
</dbReference>
<gene>
    <name evidence="2" type="ORF">B0F90DRAFT_1819213</name>
</gene>
<dbReference type="AlphaFoldDB" id="A0AAD4M1B3"/>
<reference evidence="2" key="1">
    <citation type="journal article" date="2022" name="New Phytol.">
        <title>Evolutionary transition to the ectomycorrhizal habit in the genomes of a hyperdiverse lineage of mushroom-forming fungi.</title>
        <authorList>
            <person name="Looney B."/>
            <person name="Miyauchi S."/>
            <person name="Morin E."/>
            <person name="Drula E."/>
            <person name="Courty P.E."/>
            <person name="Kohler A."/>
            <person name="Kuo A."/>
            <person name="LaButti K."/>
            <person name="Pangilinan J."/>
            <person name="Lipzen A."/>
            <person name="Riley R."/>
            <person name="Andreopoulos W."/>
            <person name="He G."/>
            <person name="Johnson J."/>
            <person name="Nolan M."/>
            <person name="Tritt A."/>
            <person name="Barry K.W."/>
            <person name="Grigoriev I.V."/>
            <person name="Nagy L.G."/>
            <person name="Hibbett D."/>
            <person name="Henrissat B."/>
            <person name="Matheny P.B."/>
            <person name="Labbe J."/>
            <person name="Martin F.M."/>
        </authorList>
    </citation>
    <scope>NUCLEOTIDE SEQUENCE</scope>
    <source>
        <strain evidence="2">BPL690</strain>
    </source>
</reference>
<evidence type="ECO:0000256" key="1">
    <source>
        <dbReference type="SAM" id="SignalP"/>
    </source>
</evidence>
<comment type="caution">
    <text evidence="2">The sequence shown here is derived from an EMBL/GenBank/DDBJ whole genome shotgun (WGS) entry which is preliminary data.</text>
</comment>
<feature type="signal peptide" evidence="1">
    <location>
        <begin position="1"/>
        <end position="18"/>
    </location>
</feature>
<evidence type="ECO:0000313" key="2">
    <source>
        <dbReference type="EMBL" id="KAI0297627.1"/>
    </source>
</evidence>
<accession>A0AAD4M1B3</accession>
<keyword evidence="3" id="KW-1185">Reference proteome</keyword>
<keyword evidence="1" id="KW-0732">Signal</keyword>
<organism evidence="2 3">
    <name type="scientific">Multifurca ochricompacta</name>
    <dbReference type="NCBI Taxonomy" id="376703"/>
    <lineage>
        <taxon>Eukaryota</taxon>
        <taxon>Fungi</taxon>
        <taxon>Dikarya</taxon>
        <taxon>Basidiomycota</taxon>
        <taxon>Agaricomycotina</taxon>
        <taxon>Agaricomycetes</taxon>
        <taxon>Russulales</taxon>
        <taxon>Russulaceae</taxon>
        <taxon>Multifurca</taxon>
    </lineage>
</organism>